<dbReference type="eggNOG" id="ENOG5030DJU">
    <property type="taxonomic scope" value="Bacteria"/>
</dbReference>
<evidence type="ECO:0000313" key="2">
    <source>
        <dbReference type="EMBL" id="AIE60182.1"/>
    </source>
</evidence>
<accession>I3E8U6</accession>
<keyword evidence="1" id="KW-1133">Transmembrane helix</keyword>
<keyword evidence="3" id="KW-1185">Reference proteome</keyword>
<proteinExistence type="predicted"/>
<feature type="transmembrane region" description="Helical" evidence="1">
    <location>
        <begin position="31"/>
        <end position="48"/>
    </location>
</feature>
<dbReference type="Proteomes" id="UP000027602">
    <property type="component" value="Chromosome"/>
</dbReference>
<dbReference type="RefSeq" id="WP_004434379.1">
    <property type="nucleotide sequence ID" value="NZ_ADWW01000002.1"/>
</dbReference>
<sequence length="156" mass="18675">MELAIFLDITIILIISLILFQKTLHLFENIFMFLVTDIVFMNYMGVLYDNTKILELSAKIDHLIIFHLYEVIVIPILTVWYFNFLYALKDSFRKWMLTIYYLFTVYAVEFLLLKWEVFSYKGWNASLSFIGMLTMLLIIGVLKNIFKQTLRKEELL</sequence>
<dbReference type="EMBL" id="CP007739">
    <property type="protein sequence ID" value="AIE60182.1"/>
    <property type="molecule type" value="Genomic_DNA"/>
</dbReference>
<gene>
    <name evidence="2" type="ORF">BMMGA3_08910</name>
</gene>
<feature type="transmembrane region" description="Helical" evidence="1">
    <location>
        <begin position="6"/>
        <end position="24"/>
    </location>
</feature>
<evidence type="ECO:0000313" key="3">
    <source>
        <dbReference type="Proteomes" id="UP000027602"/>
    </source>
</evidence>
<dbReference type="AlphaFoldDB" id="I3E8U6"/>
<dbReference type="STRING" id="796606.BMMGA3_08910"/>
<dbReference type="OrthoDB" id="2626715at2"/>
<evidence type="ECO:0000256" key="1">
    <source>
        <dbReference type="SAM" id="Phobius"/>
    </source>
</evidence>
<keyword evidence="1" id="KW-0472">Membrane</keyword>
<dbReference type="KEGG" id="bmet:BMMGA3_08910"/>
<organism evidence="2 3">
    <name type="scientific">Bacillus methanolicus (strain MGA3 / ATCC 53907)</name>
    <dbReference type="NCBI Taxonomy" id="796606"/>
    <lineage>
        <taxon>Bacteria</taxon>
        <taxon>Bacillati</taxon>
        <taxon>Bacillota</taxon>
        <taxon>Bacilli</taxon>
        <taxon>Bacillales</taxon>
        <taxon>Bacillaceae</taxon>
        <taxon>Bacillus</taxon>
    </lineage>
</organism>
<protein>
    <submittedName>
        <fullName evidence="2">Putative membrane protein</fullName>
    </submittedName>
</protein>
<name>I3E8U6_BACMM</name>
<reference evidence="2 3" key="1">
    <citation type="journal article" date="2015" name="BMC Genomics">
        <title>Transcriptome analysis of thermophilic methylotrophic Bacillus methanolicus MGA3 using RNA-sequencing provides detailed insights into its previously uncharted transcriptional landscape.</title>
        <authorList>
            <person name="Irla M."/>
            <person name="Neshat A."/>
            <person name="Brautaset T."/>
            <person name="Ruckert C."/>
            <person name="Kalinowski J."/>
            <person name="Wendisch V.F."/>
        </authorList>
    </citation>
    <scope>NUCLEOTIDE SEQUENCE [LARGE SCALE GENOMIC DNA]</scope>
    <source>
        <strain evidence="3">MGA3 / ATCC 53907</strain>
    </source>
</reference>
<keyword evidence="1" id="KW-0812">Transmembrane</keyword>
<feature type="transmembrane region" description="Helical" evidence="1">
    <location>
        <begin position="125"/>
        <end position="146"/>
    </location>
</feature>
<dbReference type="HOGENOM" id="CLU_1683121_0_0_9"/>
<feature type="transmembrane region" description="Helical" evidence="1">
    <location>
        <begin position="95"/>
        <end position="113"/>
    </location>
</feature>
<feature type="transmembrane region" description="Helical" evidence="1">
    <location>
        <begin position="68"/>
        <end position="88"/>
    </location>
</feature>